<dbReference type="AlphaFoldDB" id="A0A2N0NJT2"/>
<evidence type="ECO:0000313" key="2">
    <source>
        <dbReference type="Proteomes" id="UP000232722"/>
    </source>
</evidence>
<dbReference type="VEuPathDB" id="FungiDB:RhiirA1_503329"/>
<protein>
    <submittedName>
        <fullName evidence="1">Uncharacterized protein</fullName>
    </submittedName>
</protein>
<reference evidence="1 2" key="2">
    <citation type="submission" date="2017-09" db="EMBL/GenBank/DDBJ databases">
        <title>Extensive intraspecific genome diversity in a model arbuscular mycorrhizal fungus.</title>
        <authorList>
            <person name="Chen E.C."/>
            <person name="Morin E."/>
            <person name="Beaudet D."/>
            <person name="Noel J."/>
            <person name="Ndikumana S."/>
            <person name="Charron P."/>
            <person name="St-Onge C."/>
            <person name="Giorgi J."/>
            <person name="Grigoriev I.V."/>
            <person name="Roux C."/>
            <person name="Martin F.M."/>
            <person name="Corradi N."/>
        </authorList>
    </citation>
    <scope>NUCLEOTIDE SEQUENCE [LARGE SCALE GENOMIC DNA]</scope>
    <source>
        <strain evidence="1 2">A5</strain>
    </source>
</reference>
<dbReference type="Proteomes" id="UP000232722">
    <property type="component" value="Unassembled WGS sequence"/>
</dbReference>
<comment type="caution">
    <text evidence="1">The sequence shown here is derived from an EMBL/GenBank/DDBJ whole genome shotgun (WGS) entry which is preliminary data.</text>
</comment>
<reference evidence="1 2" key="1">
    <citation type="submission" date="2016-04" db="EMBL/GenBank/DDBJ databases">
        <title>Genome analyses suggest a sexual origin of heterokaryosis in a supposedly ancient asexual fungus.</title>
        <authorList>
            <person name="Ropars J."/>
            <person name="Sedzielewska K."/>
            <person name="Noel J."/>
            <person name="Charron P."/>
            <person name="Farinelli L."/>
            <person name="Marton T."/>
            <person name="Kruger M."/>
            <person name="Pelin A."/>
            <person name="Brachmann A."/>
            <person name="Corradi N."/>
        </authorList>
    </citation>
    <scope>NUCLEOTIDE SEQUENCE [LARGE SCALE GENOMIC DNA]</scope>
    <source>
        <strain evidence="1 2">A5</strain>
    </source>
</reference>
<proteinExistence type="predicted"/>
<gene>
    <name evidence="1" type="ORF">RhiirA5_386408</name>
</gene>
<evidence type="ECO:0000313" key="1">
    <source>
        <dbReference type="EMBL" id="PKB94836.1"/>
    </source>
</evidence>
<name>A0A2N0NJT2_9GLOM</name>
<accession>A0A2N0NJT2</accession>
<dbReference type="EMBL" id="LLXJ01005489">
    <property type="protein sequence ID" value="PKB94836.1"/>
    <property type="molecule type" value="Genomic_DNA"/>
</dbReference>
<dbReference type="VEuPathDB" id="FungiDB:FUN_010401"/>
<sequence length="203" mass="23503">MADGRIKDKMARSMIYKEMKPFLPTKITQVNLCKKTYKARKHLMLFGKNEIGLDKIKLVSYIVTEILKLTNAQIQNVIDQVKTYTSDHQSYMTLIKTVPSGNDQIKTETLVQYPNLYREFSSKNFNYYGITDETLCLLCKLGHDGDESIEEKGNMIKSDKILTSEYLDWHAGLPSILTDKICSNYTKNIKKKLDMSYDNYLKL</sequence>
<dbReference type="VEuPathDB" id="FungiDB:RhiirFUN_010533"/>
<organism evidence="1 2">
    <name type="scientific">Rhizophagus irregularis</name>
    <dbReference type="NCBI Taxonomy" id="588596"/>
    <lineage>
        <taxon>Eukaryota</taxon>
        <taxon>Fungi</taxon>
        <taxon>Fungi incertae sedis</taxon>
        <taxon>Mucoromycota</taxon>
        <taxon>Glomeromycotina</taxon>
        <taxon>Glomeromycetes</taxon>
        <taxon>Glomerales</taxon>
        <taxon>Glomeraceae</taxon>
        <taxon>Rhizophagus</taxon>
    </lineage>
</organism>